<dbReference type="Pfam" id="PF00046">
    <property type="entry name" value="Homeodomain"/>
    <property type="match status" value="1"/>
</dbReference>
<feature type="DNA-binding region" description="Homeobox" evidence="1">
    <location>
        <begin position="205"/>
        <end position="264"/>
    </location>
</feature>
<keyword evidence="1 2" id="KW-0371">Homeobox</keyword>
<keyword evidence="1 2" id="KW-0539">Nucleus</keyword>
<evidence type="ECO:0000256" key="1">
    <source>
        <dbReference type="PROSITE-ProRule" id="PRU00108"/>
    </source>
</evidence>
<dbReference type="InterPro" id="IPR009057">
    <property type="entry name" value="Homeodomain-like_sf"/>
</dbReference>
<dbReference type="EMBL" id="MDYQ01000029">
    <property type="protein sequence ID" value="PRP86595.1"/>
    <property type="molecule type" value="Genomic_DNA"/>
</dbReference>
<keyword evidence="6" id="KW-1185">Reference proteome</keyword>
<dbReference type="AlphaFoldDB" id="A0A2P6NRL1"/>
<protein>
    <submittedName>
        <fullName evidence="5">Homeobox transcription factor (RfeB)</fullName>
    </submittedName>
</protein>
<dbReference type="SUPFAM" id="SSF46689">
    <property type="entry name" value="Homeodomain-like"/>
    <property type="match status" value="1"/>
</dbReference>
<evidence type="ECO:0000256" key="2">
    <source>
        <dbReference type="RuleBase" id="RU000682"/>
    </source>
</evidence>
<dbReference type="PROSITE" id="PS50071">
    <property type="entry name" value="HOMEOBOX_2"/>
    <property type="match status" value="1"/>
</dbReference>
<dbReference type="OrthoDB" id="20971at2759"/>
<dbReference type="InterPro" id="IPR001356">
    <property type="entry name" value="HD"/>
</dbReference>
<organism evidence="5 6">
    <name type="scientific">Planoprotostelium fungivorum</name>
    <dbReference type="NCBI Taxonomy" id="1890364"/>
    <lineage>
        <taxon>Eukaryota</taxon>
        <taxon>Amoebozoa</taxon>
        <taxon>Evosea</taxon>
        <taxon>Variosea</taxon>
        <taxon>Cavosteliida</taxon>
        <taxon>Cavosteliaceae</taxon>
        <taxon>Planoprotostelium</taxon>
    </lineage>
</organism>
<dbReference type="SMART" id="SM00389">
    <property type="entry name" value="HOX"/>
    <property type="match status" value="1"/>
</dbReference>
<dbReference type="GO" id="GO:0005634">
    <property type="term" value="C:nucleus"/>
    <property type="evidence" value="ECO:0007669"/>
    <property type="project" value="UniProtKB-SubCell"/>
</dbReference>
<evidence type="ECO:0000313" key="5">
    <source>
        <dbReference type="EMBL" id="PRP86595.1"/>
    </source>
</evidence>
<feature type="compositionally biased region" description="Polar residues" evidence="3">
    <location>
        <begin position="67"/>
        <end position="84"/>
    </location>
</feature>
<evidence type="ECO:0000313" key="6">
    <source>
        <dbReference type="Proteomes" id="UP000241769"/>
    </source>
</evidence>
<gene>
    <name evidence="5" type="ORF">PROFUN_05233</name>
</gene>
<evidence type="ECO:0000259" key="4">
    <source>
        <dbReference type="PROSITE" id="PS50071"/>
    </source>
</evidence>
<sequence>MDSRAVSHHSISIAHDCFPYEFGMGSWVFNQAHLKGSFLIVASSTKLATIFGMQLLIMCSSGRAPTSRATVADQSGHHTNSPLTSKEMPQISTQNYRASVTQHETVWWIEKHLRNSRILSFGMSKRDEMLRTACPRYLKMTPDESKRTPEESNTITDQPTDQTMKISELIHHNDCQIQTTSCGAIEKVTATSLDESKISNCTKRKKFSRQNFPPDMRKYMEVYFRERPYPTPDQRNAIANRFNTTPRKIQVWFQNRRARLVVEGAEAGKCTDPQKESSISPRCALNFSCVKPHNSENFPRTTDLCNESSHAHNIRNTIMSREPHEPQTETDLRRSHAQAALRRHLQRLRDAPLGWNKEMDTEREDMDTQGDKMRLFTVPEEEHALQM</sequence>
<dbReference type="GO" id="GO:0003677">
    <property type="term" value="F:DNA binding"/>
    <property type="evidence" value="ECO:0007669"/>
    <property type="project" value="UniProtKB-UniRule"/>
</dbReference>
<feature type="region of interest" description="Disordered" evidence="3">
    <location>
        <begin position="67"/>
        <end position="86"/>
    </location>
</feature>
<reference evidence="5 6" key="1">
    <citation type="journal article" date="2018" name="Genome Biol. Evol.">
        <title>Multiple Roots of Fruiting Body Formation in Amoebozoa.</title>
        <authorList>
            <person name="Hillmann F."/>
            <person name="Forbes G."/>
            <person name="Novohradska S."/>
            <person name="Ferling I."/>
            <person name="Riege K."/>
            <person name="Groth M."/>
            <person name="Westermann M."/>
            <person name="Marz M."/>
            <person name="Spaller T."/>
            <person name="Winckler T."/>
            <person name="Schaap P."/>
            <person name="Glockner G."/>
        </authorList>
    </citation>
    <scope>NUCLEOTIDE SEQUENCE [LARGE SCALE GENOMIC DNA]</scope>
    <source>
        <strain evidence="5 6">Jena</strain>
    </source>
</reference>
<dbReference type="Proteomes" id="UP000241769">
    <property type="component" value="Unassembled WGS sequence"/>
</dbReference>
<comment type="caution">
    <text evidence="5">The sequence shown here is derived from an EMBL/GenBank/DDBJ whole genome shotgun (WGS) entry which is preliminary data.</text>
</comment>
<feature type="domain" description="Homeobox" evidence="4">
    <location>
        <begin position="203"/>
        <end position="263"/>
    </location>
</feature>
<evidence type="ECO:0000256" key="3">
    <source>
        <dbReference type="SAM" id="MobiDB-lite"/>
    </source>
</evidence>
<dbReference type="Gene3D" id="1.10.10.60">
    <property type="entry name" value="Homeodomain-like"/>
    <property type="match status" value="1"/>
</dbReference>
<accession>A0A2P6NRL1</accession>
<dbReference type="CDD" id="cd00086">
    <property type="entry name" value="homeodomain"/>
    <property type="match status" value="1"/>
</dbReference>
<dbReference type="InParanoid" id="A0A2P6NRL1"/>
<keyword evidence="1 2" id="KW-0238">DNA-binding</keyword>
<name>A0A2P6NRL1_9EUKA</name>
<proteinExistence type="predicted"/>
<comment type="subcellular location">
    <subcellularLocation>
        <location evidence="1 2">Nucleus</location>
    </subcellularLocation>
</comment>